<dbReference type="GeneID" id="28816069"/>
<dbReference type="EMBL" id="KQ947430">
    <property type="protein sequence ID" value="KUJ10046.1"/>
    <property type="molecule type" value="Genomic_DNA"/>
</dbReference>
<organism evidence="2 3">
    <name type="scientific">Mollisia scopiformis</name>
    <name type="common">Conifer needle endophyte fungus</name>
    <name type="synonym">Phialocephala scopiformis</name>
    <dbReference type="NCBI Taxonomy" id="149040"/>
    <lineage>
        <taxon>Eukaryota</taxon>
        <taxon>Fungi</taxon>
        <taxon>Dikarya</taxon>
        <taxon>Ascomycota</taxon>
        <taxon>Pezizomycotina</taxon>
        <taxon>Leotiomycetes</taxon>
        <taxon>Helotiales</taxon>
        <taxon>Mollisiaceae</taxon>
        <taxon>Mollisia</taxon>
    </lineage>
</organism>
<gene>
    <name evidence="2" type="ORF">LY89DRAFT_268542</name>
</gene>
<dbReference type="Proteomes" id="UP000070700">
    <property type="component" value="Unassembled WGS sequence"/>
</dbReference>
<dbReference type="RefSeq" id="XP_018064401.1">
    <property type="nucleotide sequence ID" value="XM_018206343.1"/>
</dbReference>
<dbReference type="KEGG" id="psco:LY89DRAFT_268542"/>
<evidence type="ECO:0000256" key="1">
    <source>
        <dbReference type="SAM" id="Phobius"/>
    </source>
</evidence>
<evidence type="ECO:0000313" key="2">
    <source>
        <dbReference type="EMBL" id="KUJ10046.1"/>
    </source>
</evidence>
<name>A0A132BCC6_MOLSC</name>
<feature type="transmembrane region" description="Helical" evidence="1">
    <location>
        <begin position="47"/>
        <end position="72"/>
    </location>
</feature>
<reference evidence="2 3" key="1">
    <citation type="submission" date="2015-10" db="EMBL/GenBank/DDBJ databases">
        <title>Full genome of DAOMC 229536 Phialocephala scopiformis, a fungal endophyte of spruce producing the potent anti-insectan compound rugulosin.</title>
        <authorList>
            <consortium name="DOE Joint Genome Institute"/>
            <person name="Walker A.K."/>
            <person name="Frasz S.L."/>
            <person name="Seifert K.A."/>
            <person name="Miller J.D."/>
            <person name="Mondo S.J."/>
            <person name="Labutti K."/>
            <person name="Lipzen A."/>
            <person name="Dockter R."/>
            <person name="Kennedy M."/>
            <person name="Grigoriev I.V."/>
            <person name="Spatafora J.W."/>
        </authorList>
    </citation>
    <scope>NUCLEOTIDE SEQUENCE [LARGE SCALE GENOMIC DNA]</scope>
    <source>
        <strain evidence="2 3">CBS 120377</strain>
    </source>
</reference>
<protein>
    <submittedName>
        <fullName evidence="2">Uncharacterized protein</fullName>
    </submittedName>
</protein>
<proteinExistence type="predicted"/>
<feature type="transmembrane region" description="Helical" evidence="1">
    <location>
        <begin position="6"/>
        <end position="27"/>
    </location>
</feature>
<keyword evidence="1" id="KW-1133">Transmembrane helix</keyword>
<dbReference type="AlphaFoldDB" id="A0A132BCC6"/>
<accession>A0A132BCC6</accession>
<keyword evidence="1" id="KW-0472">Membrane</keyword>
<dbReference type="InParanoid" id="A0A132BCC6"/>
<keyword evidence="1" id="KW-0812">Transmembrane</keyword>
<keyword evidence="3" id="KW-1185">Reference proteome</keyword>
<evidence type="ECO:0000313" key="3">
    <source>
        <dbReference type="Proteomes" id="UP000070700"/>
    </source>
</evidence>
<sequence length="106" mass="12424">MGGGVVIIFSSAHLVCRGWFGILWMGWPKEKAPEHTHTPLRLMDEHIIRFSLCGHLCCCCCCCVLLAVSLSWDGWRWRIYHSADGWMDGWMLCWERYNKYTKQLID</sequence>